<accession>A0AAE0CNU2</accession>
<dbReference type="GO" id="GO:0005886">
    <property type="term" value="C:plasma membrane"/>
    <property type="evidence" value="ECO:0007669"/>
    <property type="project" value="UniProtKB-SubCell"/>
</dbReference>
<keyword evidence="3 6" id="KW-0812">Transmembrane</keyword>
<feature type="domain" description="Integral membrane bound transporter" evidence="7">
    <location>
        <begin position="417"/>
        <end position="544"/>
    </location>
</feature>
<gene>
    <name evidence="8" type="ORF">Ddye_010976</name>
</gene>
<dbReference type="PANTHER" id="PTHR30509:SF34">
    <property type="entry name" value="F3L24.34 PROTEIN"/>
    <property type="match status" value="1"/>
</dbReference>
<evidence type="ECO:0000313" key="9">
    <source>
        <dbReference type="Proteomes" id="UP001280121"/>
    </source>
</evidence>
<keyword evidence="4 6" id="KW-1133">Transmembrane helix</keyword>
<comment type="caution">
    <text evidence="8">The sequence shown here is derived from an EMBL/GenBank/DDBJ whole genome shotgun (WGS) entry which is preliminary data.</text>
</comment>
<evidence type="ECO:0000259" key="7">
    <source>
        <dbReference type="Pfam" id="PF13515"/>
    </source>
</evidence>
<keyword evidence="2" id="KW-1003">Cell membrane</keyword>
<feature type="transmembrane region" description="Helical" evidence="6">
    <location>
        <begin position="154"/>
        <end position="175"/>
    </location>
</feature>
<sequence>MATTPGELWRLRLASASRTALACGIVGCTTLYGPEPLRRIPVFPAFSYVTTILIVSDATLGDALRGCWQAFYATILVVIPAILCLWSIGPGRFTSGLAAAVVVVTSFVVALPESADLLAKRIAFGQIVIVCVGTVIHGAETGVVMHPIHVASSTALGALASVVAMLLPFPCLSYYEVKKTCRLYAENASQRLNLFVKAFCAQNNTAAQDLILQAKSLSEAVAKLLVNIKNKQKGMLWERPQSRFLKHNYIDPTEKLQELEIPIKGMELALTSCPSFPVRLIDQELRDVLQFFKEEVISLKLEEAKCYASFDATTAPETKKECIDKPLWTFKTISPTEDVPAFFFFYCLELLRNGLHIAPNIACSIPDGSKTITEESSDFKNEGECMLKRIWCSLLMLLPSSESLVFALKCSISLGFAVLFGLIYNRENGYWSGLTIAISFANKRQATFTVANARAQGTAMGSVYGILCCFMLQKVMNFRFLALLPWIVFTSFLRHSRMYGEAGGISSVIGALLILGRKNYGTPSEFAIARITEATIGLICFIIVEIIFHPARAATLAKTQLSGSLRALRDAIESIHLCADQKRKLTSRALRDKQQKLKSHINKLESFIGEAELEPNFWFMPFHGTCYRKLLGSLSRIADLLLFVAYKTEFLSQASVRFGVDWKDIQEPINDDLELFKERVGNSLKCLEKVIMIKSHEMLQQELRKKNISRDIEFGRSPSDDVPRSLGPDEKAKEILSSFLQLSNGIANSINSKEEEHKLKSQMILCLNGLGFCISSLMKETTEIEKEVKELVKWENPNSNANLSGISCKLNALYTQSNYSTIISLQVTA</sequence>
<dbReference type="PANTHER" id="PTHR30509">
    <property type="entry name" value="P-HYDROXYBENZOIC ACID EFFLUX PUMP SUBUNIT-RELATED"/>
    <property type="match status" value="1"/>
</dbReference>
<feature type="transmembrane region" description="Helical" evidence="6">
    <location>
        <begin position="70"/>
        <end position="88"/>
    </location>
</feature>
<evidence type="ECO:0000256" key="5">
    <source>
        <dbReference type="ARBA" id="ARBA00023136"/>
    </source>
</evidence>
<evidence type="ECO:0000256" key="6">
    <source>
        <dbReference type="SAM" id="Phobius"/>
    </source>
</evidence>
<feature type="transmembrane region" description="Helical" evidence="6">
    <location>
        <begin position="527"/>
        <end position="548"/>
    </location>
</feature>
<keyword evidence="9" id="KW-1185">Reference proteome</keyword>
<feature type="transmembrane region" description="Helical" evidence="6">
    <location>
        <begin position="94"/>
        <end position="111"/>
    </location>
</feature>
<evidence type="ECO:0000256" key="3">
    <source>
        <dbReference type="ARBA" id="ARBA00022692"/>
    </source>
</evidence>
<evidence type="ECO:0000256" key="2">
    <source>
        <dbReference type="ARBA" id="ARBA00022475"/>
    </source>
</evidence>
<comment type="subcellular location">
    <subcellularLocation>
        <location evidence="1">Cell membrane</location>
        <topology evidence="1">Multi-pass membrane protein</topology>
    </subcellularLocation>
</comment>
<reference evidence="8" key="1">
    <citation type="journal article" date="2023" name="Plant J.">
        <title>Genome sequences and population genomics provide insights into the demographic history, inbreeding, and mutation load of two 'living fossil' tree species of Dipteronia.</title>
        <authorList>
            <person name="Feng Y."/>
            <person name="Comes H.P."/>
            <person name="Chen J."/>
            <person name="Zhu S."/>
            <person name="Lu R."/>
            <person name="Zhang X."/>
            <person name="Li P."/>
            <person name="Qiu J."/>
            <person name="Olsen K.M."/>
            <person name="Qiu Y."/>
        </authorList>
    </citation>
    <scope>NUCLEOTIDE SEQUENCE</scope>
    <source>
        <strain evidence="8">KIB01</strain>
    </source>
</reference>
<dbReference type="Pfam" id="PF13515">
    <property type="entry name" value="FUSC_2"/>
    <property type="match status" value="1"/>
</dbReference>
<dbReference type="AlphaFoldDB" id="A0AAE0CNU2"/>
<dbReference type="InterPro" id="IPR049453">
    <property type="entry name" value="Memb_transporter_dom"/>
</dbReference>
<evidence type="ECO:0000256" key="4">
    <source>
        <dbReference type="ARBA" id="ARBA00022989"/>
    </source>
</evidence>
<proteinExistence type="predicted"/>
<organism evidence="8 9">
    <name type="scientific">Dipteronia dyeriana</name>
    <dbReference type="NCBI Taxonomy" id="168575"/>
    <lineage>
        <taxon>Eukaryota</taxon>
        <taxon>Viridiplantae</taxon>
        <taxon>Streptophyta</taxon>
        <taxon>Embryophyta</taxon>
        <taxon>Tracheophyta</taxon>
        <taxon>Spermatophyta</taxon>
        <taxon>Magnoliopsida</taxon>
        <taxon>eudicotyledons</taxon>
        <taxon>Gunneridae</taxon>
        <taxon>Pentapetalae</taxon>
        <taxon>rosids</taxon>
        <taxon>malvids</taxon>
        <taxon>Sapindales</taxon>
        <taxon>Sapindaceae</taxon>
        <taxon>Hippocastanoideae</taxon>
        <taxon>Acereae</taxon>
        <taxon>Dipteronia</taxon>
    </lineage>
</organism>
<name>A0AAE0CNU2_9ROSI</name>
<feature type="transmembrane region" description="Helical" evidence="6">
    <location>
        <begin position="123"/>
        <end position="148"/>
    </location>
</feature>
<feature type="transmembrane region" description="Helical" evidence="6">
    <location>
        <begin position="498"/>
        <end position="515"/>
    </location>
</feature>
<evidence type="ECO:0000313" key="8">
    <source>
        <dbReference type="EMBL" id="KAK2657924.1"/>
    </source>
</evidence>
<protein>
    <recommendedName>
        <fullName evidence="7">Integral membrane bound transporter domain-containing protein</fullName>
    </recommendedName>
</protein>
<feature type="transmembrane region" description="Helical" evidence="6">
    <location>
        <begin position="463"/>
        <end position="486"/>
    </location>
</feature>
<dbReference type="Proteomes" id="UP001280121">
    <property type="component" value="Unassembled WGS sequence"/>
</dbReference>
<dbReference type="EMBL" id="JANJYI010000003">
    <property type="protein sequence ID" value="KAK2657924.1"/>
    <property type="molecule type" value="Genomic_DNA"/>
</dbReference>
<keyword evidence="5 6" id="KW-0472">Membrane</keyword>
<evidence type="ECO:0000256" key="1">
    <source>
        <dbReference type="ARBA" id="ARBA00004651"/>
    </source>
</evidence>